<organism evidence="2 3">
    <name type="scientific">Streptomyces fuscus</name>
    <dbReference type="NCBI Taxonomy" id="3048495"/>
    <lineage>
        <taxon>Bacteria</taxon>
        <taxon>Bacillati</taxon>
        <taxon>Actinomycetota</taxon>
        <taxon>Actinomycetes</taxon>
        <taxon>Kitasatosporales</taxon>
        <taxon>Streptomycetaceae</taxon>
        <taxon>Streptomyces</taxon>
    </lineage>
</organism>
<dbReference type="InterPro" id="IPR036390">
    <property type="entry name" value="WH_DNA-bd_sf"/>
</dbReference>
<sequence length="157" mass="17569">MTDDLRPLSATEEKVLRTLPEAIDALLKAWDEDLTRRHGLSQVEYTALRVLSEADGQGRQLSLLAEDCLQSLSAMSRTVDRLEARGLVERRRGSSDRRAVRAVLAERGASVLKEAGPEHLRLVRRTLFDQLEGIDLSAMAEVLRRIVEGAQRARAVR</sequence>
<dbReference type="PROSITE" id="PS50995">
    <property type="entry name" value="HTH_MARR_2"/>
    <property type="match status" value="1"/>
</dbReference>
<feature type="domain" description="HTH marR-type" evidence="1">
    <location>
        <begin position="12"/>
        <end position="148"/>
    </location>
</feature>
<dbReference type="PANTHER" id="PTHR33164:SF99">
    <property type="entry name" value="MARR FAMILY REGULATORY PROTEIN"/>
    <property type="match status" value="1"/>
</dbReference>
<dbReference type="PANTHER" id="PTHR33164">
    <property type="entry name" value="TRANSCRIPTIONAL REGULATOR, MARR FAMILY"/>
    <property type="match status" value="1"/>
</dbReference>
<accession>A0ABT7IV32</accession>
<dbReference type="RefSeq" id="WP_285430846.1">
    <property type="nucleotide sequence ID" value="NZ_JASJUS010000004.1"/>
</dbReference>
<evidence type="ECO:0000313" key="3">
    <source>
        <dbReference type="Proteomes" id="UP001241926"/>
    </source>
</evidence>
<dbReference type="InterPro" id="IPR036388">
    <property type="entry name" value="WH-like_DNA-bd_sf"/>
</dbReference>
<dbReference type="InterPro" id="IPR000835">
    <property type="entry name" value="HTH_MarR-typ"/>
</dbReference>
<dbReference type="Gene3D" id="1.10.10.10">
    <property type="entry name" value="Winged helix-like DNA-binding domain superfamily/Winged helix DNA-binding domain"/>
    <property type="match status" value="1"/>
</dbReference>
<dbReference type="InterPro" id="IPR039422">
    <property type="entry name" value="MarR/SlyA-like"/>
</dbReference>
<evidence type="ECO:0000313" key="2">
    <source>
        <dbReference type="EMBL" id="MDL2075959.1"/>
    </source>
</evidence>
<dbReference type="EMBL" id="JASJUS010000004">
    <property type="protein sequence ID" value="MDL2075959.1"/>
    <property type="molecule type" value="Genomic_DNA"/>
</dbReference>
<gene>
    <name evidence="2" type="ORF">QNN03_05850</name>
</gene>
<dbReference type="PRINTS" id="PR00598">
    <property type="entry name" value="HTHMARR"/>
</dbReference>
<dbReference type="Pfam" id="PF12802">
    <property type="entry name" value="MarR_2"/>
    <property type="match status" value="1"/>
</dbReference>
<dbReference type="SMART" id="SM00347">
    <property type="entry name" value="HTH_MARR"/>
    <property type="match status" value="1"/>
</dbReference>
<keyword evidence="3" id="KW-1185">Reference proteome</keyword>
<protein>
    <submittedName>
        <fullName evidence="2">MarR family transcriptional regulator</fullName>
    </submittedName>
</protein>
<dbReference type="SUPFAM" id="SSF46785">
    <property type="entry name" value="Winged helix' DNA-binding domain"/>
    <property type="match status" value="1"/>
</dbReference>
<proteinExistence type="predicted"/>
<reference evidence="2 3" key="1">
    <citation type="submission" date="2023-05" db="EMBL/GenBank/DDBJ databases">
        <title>Streptomyces fuscus sp. nov., a brown-black pigment producing actinomyces isolated from dry sand of Sea duck farm.</title>
        <authorList>
            <person name="Xie J."/>
            <person name="Shen N."/>
        </authorList>
    </citation>
    <scope>NUCLEOTIDE SEQUENCE [LARGE SCALE GENOMIC DNA]</scope>
    <source>
        <strain evidence="2 3">GXMU-J15</strain>
    </source>
</reference>
<name>A0ABT7IV32_9ACTN</name>
<dbReference type="Proteomes" id="UP001241926">
    <property type="component" value="Unassembled WGS sequence"/>
</dbReference>
<evidence type="ECO:0000259" key="1">
    <source>
        <dbReference type="PROSITE" id="PS50995"/>
    </source>
</evidence>
<comment type="caution">
    <text evidence="2">The sequence shown here is derived from an EMBL/GenBank/DDBJ whole genome shotgun (WGS) entry which is preliminary data.</text>
</comment>